<keyword evidence="1" id="KW-1133">Transmembrane helix</keyword>
<evidence type="ECO:0000313" key="2">
    <source>
        <dbReference type="EMBL" id="VEF41565.1"/>
    </source>
</evidence>
<sequence length="261" mass="30600">MNELFISDLWEIIPIGISILALLVSIYALRLNKINYITQSYYQNGSYKVFFVKLSCLDKILSRDCFEVKVSQSVISDSYVFPYYICITPNVGGIERAQLFDIIDNGGIVLGTCKTRPIIRNKFKKFNFFNKQYAHSQITSFGEVKKYPYFIKNYNDSGLSLSRYHFCIEITDFRSNTEIWYVSFSLVLDKDDVNYVVDGKFDDLNIVSQRDLVKNMNMLINFNETLDDIFKKDNIDDATYSLQLFEMKEYLNFLVKLKQYL</sequence>
<gene>
    <name evidence="2" type="ORF">NCTC5906_00521</name>
</gene>
<organism evidence="2 3">
    <name type="scientific">Aggregatibacter aphrophilus ATCC 33389</name>
    <dbReference type="NCBI Taxonomy" id="985008"/>
    <lineage>
        <taxon>Bacteria</taxon>
        <taxon>Pseudomonadati</taxon>
        <taxon>Pseudomonadota</taxon>
        <taxon>Gammaproteobacteria</taxon>
        <taxon>Pasteurellales</taxon>
        <taxon>Pasteurellaceae</taxon>
        <taxon>Aggregatibacter</taxon>
    </lineage>
</organism>
<evidence type="ECO:0000256" key="1">
    <source>
        <dbReference type="SAM" id="Phobius"/>
    </source>
</evidence>
<name>A0A448F732_AGGAP</name>
<accession>A0A448F732</accession>
<keyword evidence="1" id="KW-0472">Membrane</keyword>
<dbReference type="RefSeq" id="WP_005700250.1">
    <property type="nucleotide sequence ID" value="NZ_AEWB02000007.1"/>
</dbReference>
<dbReference type="AlphaFoldDB" id="A0A448F732"/>
<keyword evidence="1" id="KW-0812">Transmembrane</keyword>
<evidence type="ECO:0000313" key="3">
    <source>
        <dbReference type="Proteomes" id="UP000272690"/>
    </source>
</evidence>
<reference evidence="2 3" key="1">
    <citation type="submission" date="2018-12" db="EMBL/GenBank/DDBJ databases">
        <authorList>
            <consortium name="Pathogen Informatics"/>
        </authorList>
    </citation>
    <scope>NUCLEOTIDE SEQUENCE [LARGE SCALE GENOMIC DNA]</scope>
    <source>
        <strain evidence="2 3">NCTC5906</strain>
    </source>
</reference>
<protein>
    <submittedName>
        <fullName evidence="2">Uncharacterized protein</fullName>
    </submittedName>
</protein>
<dbReference type="Proteomes" id="UP000272690">
    <property type="component" value="Chromosome"/>
</dbReference>
<dbReference type="EMBL" id="LR134327">
    <property type="protein sequence ID" value="VEF41565.1"/>
    <property type="molecule type" value="Genomic_DNA"/>
</dbReference>
<feature type="transmembrane region" description="Helical" evidence="1">
    <location>
        <begin position="12"/>
        <end position="29"/>
    </location>
</feature>
<dbReference type="OrthoDB" id="3010203at2"/>
<dbReference type="GeneID" id="49634947"/>
<proteinExistence type="predicted"/>